<name>A0A8J3FAY7_9BACI</name>
<evidence type="ECO:0000313" key="3">
    <source>
        <dbReference type="Proteomes" id="UP000637720"/>
    </source>
</evidence>
<dbReference type="AlphaFoldDB" id="A0A8J3FAY7"/>
<dbReference type="Proteomes" id="UP000637720">
    <property type="component" value="Unassembled WGS sequence"/>
</dbReference>
<dbReference type="EMBL" id="BMOF01000020">
    <property type="protein sequence ID" value="GGJ99549.1"/>
    <property type="molecule type" value="Genomic_DNA"/>
</dbReference>
<reference evidence="2" key="2">
    <citation type="submission" date="2020-09" db="EMBL/GenBank/DDBJ databases">
        <authorList>
            <person name="Sun Q."/>
            <person name="Ohkuma M."/>
        </authorList>
    </citation>
    <scope>NUCLEOTIDE SEQUENCE</scope>
    <source>
        <strain evidence="2">JCM 14719</strain>
    </source>
</reference>
<evidence type="ECO:0000256" key="1">
    <source>
        <dbReference type="SAM" id="MobiDB-lite"/>
    </source>
</evidence>
<proteinExistence type="predicted"/>
<protein>
    <submittedName>
        <fullName evidence="2">Uncharacterized protein</fullName>
    </submittedName>
</protein>
<feature type="region of interest" description="Disordered" evidence="1">
    <location>
        <begin position="94"/>
        <end position="115"/>
    </location>
</feature>
<accession>A0A8J3FAY7</accession>
<comment type="caution">
    <text evidence="2">The sequence shown here is derived from an EMBL/GenBank/DDBJ whole genome shotgun (WGS) entry which is preliminary data.</text>
</comment>
<organism evidence="2 3">
    <name type="scientific">Calditerricola satsumensis</name>
    <dbReference type="NCBI Taxonomy" id="373054"/>
    <lineage>
        <taxon>Bacteria</taxon>
        <taxon>Bacillati</taxon>
        <taxon>Bacillota</taxon>
        <taxon>Bacilli</taxon>
        <taxon>Bacillales</taxon>
        <taxon>Bacillaceae</taxon>
        <taxon>Calditerricola</taxon>
    </lineage>
</organism>
<gene>
    <name evidence="2" type="ORF">GCM10007043_12070</name>
</gene>
<dbReference type="RefSeq" id="WP_054670779.1">
    <property type="nucleotide sequence ID" value="NZ_BMOF01000020.1"/>
</dbReference>
<reference evidence="2" key="1">
    <citation type="journal article" date="2014" name="Int. J. Syst. Evol. Microbiol.">
        <title>Complete genome sequence of Corynebacterium casei LMG S-19264T (=DSM 44701T), isolated from a smear-ripened cheese.</title>
        <authorList>
            <consortium name="US DOE Joint Genome Institute (JGI-PGF)"/>
            <person name="Walter F."/>
            <person name="Albersmeier A."/>
            <person name="Kalinowski J."/>
            <person name="Ruckert C."/>
        </authorList>
    </citation>
    <scope>NUCLEOTIDE SEQUENCE</scope>
    <source>
        <strain evidence="2">JCM 14719</strain>
    </source>
</reference>
<keyword evidence="3" id="KW-1185">Reference proteome</keyword>
<evidence type="ECO:0000313" key="2">
    <source>
        <dbReference type="EMBL" id="GGJ99549.1"/>
    </source>
</evidence>
<sequence>MTTVRVFQKDERLGIELPVLEKPWGAYTREEREAILKEWERIRGTIPDRIKALEAEIEALQARLNQADREEEIDRLWAAVCECASRINDLNNWYRTQPDVEPDPDIAAEHREREK</sequence>